<dbReference type="Proteomes" id="UP000469670">
    <property type="component" value="Unassembled WGS sequence"/>
</dbReference>
<name>A0A7K3RVP3_9ACTN</name>
<sequence>MITKTDSRCGSYSTLCRSTRAATALPTASGVAFGALLNTCRAYSALCNMAGRTTHWNERTS</sequence>
<organism evidence="1 2">
    <name type="scientific">Streptomyces parvus</name>
    <dbReference type="NCBI Taxonomy" id="66428"/>
    <lineage>
        <taxon>Bacteria</taxon>
        <taxon>Bacillati</taxon>
        <taxon>Actinomycetota</taxon>
        <taxon>Actinomycetes</taxon>
        <taxon>Kitasatosporales</taxon>
        <taxon>Streptomycetaceae</taxon>
        <taxon>Streptomyces</taxon>
    </lineage>
</organism>
<evidence type="ECO:0000313" key="2">
    <source>
        <dbReference type="Proteomes" id="UP000469670"/>
    </source>
</evidence>
<protein>
    <submittedName>
        <fullName evidence="1">Uncharacterized protein</fullName>
    </submittedName>
</protein>
<reference evidence="1 2" key="1">
    <citation type="submission" date="2020-01" db="EMBL/GenBank/DDBJ databases">
        <title>Insect and environment-associated Actinomycetes.</title>
        <authorList>
            <person name="Currrie C."/>
            <person name="Chevrette M."/>
            <person name="Carlson C."/>
            <person name="Stubbendieck R."/>
            <person name="Wendt-Pienkowski E."/>
        </authorList>
    </citation>
    <scope>NUCLEOTIDE SEQUENCE [LARGE SCALE GENOMIC DNA]</scope>
    <source>
        <strain evidence="1 2">SID7590</strain>
    </source>
</reference>
<evidence type="ECO:0000313" key="1">
    <source>
        <dbReference type="EMBL" id="NEC19274.1"/>
    </source>
</evidence>
<accession>A0A7K3RVP3</accession>
<dbReference type="AlphaFoldDB" id="A0A7K3RVP3"/>
<gene>
    <name evidence="1" type="ORF">G3I50_13545</name>
</gene>
<dbReference type="EMBL" id="JAAGMP010000642">
    <property type="protein sequence ID" value="NEC19274.1"/>
    <property type="molecule type" value="Genomic_DNA"/>
</dbReference>
<proteinExistence type="predicted"/>
<comment type="caution">
    <text evidence="1">The sequence shown here is derived from an EMBL/GenBank/DDBJ whole genome shotgun (WGS) entry which is preliminary data.</text>
</comment>